<comment type="similarity">
    <text evidence="1">Belongs to the enoyl-CoA hydratase/isomerase family.</text>
</comment>
<dbReference type="AlphaFoldDB" id="A0A3N2DYX4"/>
<dbReference type="PANTHER" id="PTHR43684:SF4">
    <property type="entry name" value="ENOYL-COA HYDRATASE_ISOMERASE FAMILY PROTEIN (AFU_ORTHOLOGUE AFUA_1G01890)"/>
    <property type="match status" value="1"/>
</dbReference>
<evidence type="ECO:0000313" key="2">
    <source>
        <dbReference type="EMBL" id="ROS04689.1"/>
    </source>
</evidence>
<evidence type="ECO:0000256" key="1">
    <source>
        <dbReference type="ARBA" id="ARBA00005254"/>
    </source>
</evidence>
<organism evidence="2 3">
    <name type="scientific">Sinobacterium caligoides</name>
    <dbReference type="NCBI Taxonomy" id="933926"/>
    <lineage>
        <taxon>Bacteria</taxon>
        <taxon>Pseudomonadati</taxon>
        <taxon>Pseudomonadota</taxon>
        <taxon>Gammaproteobacteria</taxon>
        <taxon>Cellvibrionales</taxon>
        <taxon>Spongiibacteraceae</taxon>
        <taxon>Sinobacterium</taxon>
    </lineage>
</organism>
<keyword evidence="2" id="KW-0413">Isomerase</keyword>
<dbReference type="PANTHER" id="PTHR43684">
    <property type="match status" value="1"/>
</dbReference>
<protein>
    <submittedName>
        <fullName evidence="2">2-(1,2-epoxy-1,2-dihydrophenyl)acetyl-CoA isomerase</fullName>
    </submittedName>
</protein>
<sequence>MSDFNTIKLEINDAVATLTLNRPNAANSMNVELSREVSLASIIIDEDPTIRAVIITGKGKMFSAGGDLSAFAADPAKASSIIKEITTYIHAAMARFARMEKPVIIAINGTAAGAGFSLAVAGDLVICAESAKFTMAYTAAGLSPDVSASYYLPRLIGLRKTQELMLTNRRLSSEEALSWGLVTQVVADNEVLPTAQALAHKLANGPTLAFGQVKQLLLASGDNNLEGQLELESRGIARMANSSDGQEGVRAFLEKRHPVFTGQ</sequence>
<dbReference type="CDD" id="cd06558">
    <property type="entry name" value="crotonase-like"/>
    <property type="match status" value="1"/>
</dbReference>
<dbReference type="Pfam" id="PF00378">
    <property type="entry name" value="ECH_1"/>
    <property type="match status" value="1"/>
</dbReference>
<dbReference type="RefSeq" id="WP_123710671.1">
    <property type="nucleotide sequence ID" value="NZ_RKHR01000003.1"/>
</dbReference>
<dbReference type="Proteomes" id="UP000275394">
    <property type="component" value="Unassembled WGS sequence"/>
</dbReference>
<dbReference type="InterPro" id="IPR001753">
    <property type="entry name" value="Enoyl-CoA_hydra/iso"/>
</dbReference>
<comment type="caution">
    <text evidence="2">The sequence shown here is derived from an EMBL/GenBank/DDBJ whole genome shotgun (WGS) entry which is preliminary data.</text>
</comment>
<dbReference type="InterPro" id="IPR029045">
    <property type="entry name" value="ClpP/crotonase-like_dom_sf"/>
</dbReference>
<dbReference type="SUPFAM" id="SSF52096">
    <property type="entry name" value="ClpP/crotonase"/>
    <property type="match status" value="1"/>
</dbReference>
<accession>A0A3N2DYX4</accession>
<dbReference type="EMBL" id="RKHR01000003">
    <property type="protein sequence ID" value="ROS04689.1"/>
    <property type="molecule type" value="Genomic_DNA"/>
</dbReference>
<evidence type="ECO:0000313" key="3">
    <source>
        <dbReference type="Proteomes" id="UP000275394"/>
    </source>
</evidence>
<gene>
    <name evidence="2" type="ORF">EDC56_0202</name>
</gene>
<dbReference type="InterPro" id="IPR051053">
    <property type="entry name" value="ECH/Chromodomain_protein"/>
</dbReference>
<dbReference type="InterPro" id="IPR014748">
    <property type="entry name" value="Enoyl-CoA_hydra_C"/>
</dbReference>
<dbReference type="OrthoDB" id="9807606at2"/>
<dbReference type="Gene3D" id="1.10.12.10">
    <property type="entry name" value="Lyase 2-enoyl-coa Hydratase, Chain A, domain 2"/>
    <property type="match status" value="1"/>
</dbReference>
<dbReference type="GO" id="GO:0016853">
    <property type="term" value="F:isomerase activity"/>
    <property type="evidence" value="ECO:0007669"/>
    <property type="project" value="UniProtKB-KW"/>
</dbReference>
<reference evidence="2 3" key="1">
    <citation type="submission" date="2018-11" db="EMBL/GenBank/DDBJ databases">
        <title>Genomic Encyclopedia of Type Strains, Phase IV (KMG-IV): sequencing the most valuable type-strain genomes for metagenomic binning, comparative biology and taxonomic classification.</title>
        <authorList>
            <person name="Goeker M."/>
        </authorList>
    </citation>
    <scope>NUCLEOTIDE SEQUENCE [LARGE SCALE GENOMIC DNA]</scope>
    <source>
        <strain evidence="2 3">DSM 100316</strain>
    </source>
</reference>
<keyword evidence="3" id="KW-1185">Reference proteome</keyword>
<proteinExistence type="inferred from homology"/>
<name>A0A3N2DYX4_9GAMM</name>
<dbReference type="Gene3D" id="3.90.226.10">
    <property type="entry name" value="2-enoyl-CoA Hydratase, Chain A, domain 1"/>
    <property type="match status" value="1"/>
</dbReference>